<dbReference type="PANTHER" id="PTHR37423:SF5">
    <property type="entry name" value="SOLUBLE LYTIC MUREIN TRANSGLYCOSYLASE"/>
    <property type="match status" value="1"/>
</dbReference>
<evidence type="ECO:0000256" key="2">
    <source>
        <dbReference type="ARBA" id="ARBA00022729"/>
    </source>
</evidence>
<dbReference type="GO" id="GO:0004553">
    <property type="term" value="F:hydrolase activity, hydrolyzing O-glycosyl compounds"/>
    <property type="evidence" value="ECO:0007669"/>
    <property type="project" value="InterPro"/>
</dbReference>
<sequence>MAPAHCSRAALWLALSVGLVGCAGAERPVHSATAADASSATAAPGLANAELRQSLLAPGPPQQAGLPAAEGGAAPATVTLITPPVARQAVLDAREAMQKKQWSRLEGLAPLAQADPVLGAYAEYWLLRQQLQDSSQPVPDARLQRFMAVNQDAYLADKLKADWIVAAARSGNYALVNRLGPVVNSNAHVECSRLLSQHMAGERVKSVQVMAAFQPNRACWSMLDQMESSKVVGWKELEPLLRATLETNKTGDAQRLAAVMFDTTDMVAYAALMKNPKKWLAGRKPPRSRADIELVTIALSRLAYGKERSENAAYVESAWSKSIPKPNIEWVWSQFGLVAALNVEQDAAAWYRRSGNARLTDYNHAWQVRAELRQPRIDWDWVAKSIRRMSAGQAAEPVWVYWYARALAAQGNQKAAAQHYESIAGELSFYGQLASEELGKTPVLPPAPAVVSAAELQAAKSNPGLQRAIQLFDLGWRPEAVPEWNFAIKDMSDRQLLAAAELARQEHIYDRVVNTSLRTEKEIDFTQRFIAPFEGRVAEKARLINLDPAWVYGLIRQESRFITDARSRVGASGLMQLMPATARWVAKKIGMKDFSPSSVNDFDTNTVLGTNYLSMVLSNLNGSQVLATAGYNAGPGRPVQWRSKLAAPVEGAIFAETIPFTETRLYVKNVMSNATYYAMLFTGKPHSLKERLGTVSPLPQKRIDLP</sequence>
<dbReference type="SUPFAM" id="SSF48435">
    <property type="entry name" value="Bacterial muramidases"/>
    <property type="match status" value="1"/>
</dbReference>
<dbReference type="InterPro" id="IPR037061">
    <property type="entry name" value="Lytic_TGlycoase_superhlx_L_sf"/>
</dbReference>
<feature type="domain" description="Transglycosylase SLT" evidence="4">
    <location>
        <begin position="543"/>
        <end position="643"/>
    </location>
</feature>
<dbReference type="Gene3D" id="1.10.1240.20">
    <property type="entry name" value="Lytic transglycosylase, superhelical linker domain"/>
    <property type="match status" value="1"/>
</dbReference>
<dbReference type="AlphaFoldDB" id="A0A1M5T5W7"/>
<feature type="signal peptide" evidence="3">
    <location>
        <begin position="1"/>
        <end position="25"/>
    </location>
</feature>
<name>A0A1M5T5W7_9BURK</name>
<evidence type="ECO:0000256" key="1">
    <source>
        <dbReference type="ARBA" id="ARBA00007734"/>
    </source>
</evidence>
<dbReference type="PANTHER" id="PTHR37423">
    <property type="entry name" value="SOLUBLE LYTIC MUREIN TRANSGLYCOSYLASE-RELATED"/>
    <property type="match status" value="1"/>
</dbReference>
<organism evidence="6 7">
    <name type="scientific">Pollutimonas bauzanensis</name>
    <dbReference type="NCBI Taxonomy" id="658167"/>
    <lineage>
        <taxon>Bacteria</taxon>
        <taxon>Pseudomonadati</taxon>
        <taxon>Pseudomonadota</taxon>
        <taxon>Betaproteobacteria</taxon>
        <taxon>Burkholderiales</taxon>
        <taxon>Alcaligenaceae</taxon>
        <taxon>Pollutimonas</taxon>
    </lineage>
</organism>
<gene>
    <name evidence="6" type="ORF">SAMN04488135_103279</name>
</gene>
<reference evidence="6 7" key="1">
    <citation type="submission" date="2016-11" db="EMBL/GenBank/DDBJ databases">
        <authorList>
            <person name="Jaros S."/>
            <person name="Januszkiewicz K."/>
            <person name="Wedrychowicz H."/>
        </authorList>
    </citation>
    <scope>NUCLEOTIDE SEQUENCE [LARGE SCALE GENOMIC DNA]</scope>
    <source>
        <strain evidence="6 7">CGMCC 1.10190</strain>
    </source>
</reference>
<dbReference type="EMBL" id="FQXE01000003">
    <property type="protein sequence ID" value="SHH46096.1"/>
    <property type="molecule type" value="Genomic_DNA"/>
</dbReference>
<dbReference type="InterPro" id="IPR023346">
    <property type="entry name" value="Lysozyme-like_dom_sf"/>
</dbReference>
<feature type="chain" id="PRO_5013110377" evidence="3">
    <location>
        <begin position="26"/>
        <end position="706"/>
    </location>
</feature>
<dbReference type="CDD" id="cd13401">
    <property type="entry name" value="Slt70-like"/>
    <property type="match status" value="1"/>
</dbReference>
<comment type="similarity">
    <text evidence="1">Belongs to the transglycosylase Slt family.</text>
</comment>
<evidence type="ECO:0000259" key="4">
    <source>
        <dbReference type="Pfam" id="PF01464"/>
    </source>
</evidence>
<keyword evidence="2 3" id="KW-0732">Signal</keyword>
<protein>
    <submittedName>
        <fullName evidence="6">Soluble lytic murein transglycosylase</fullName>
    </submittedName>
</protein>
<proteinExistence type="inferred from homology"/>
<evidence type="ECO:0000313" key="6">
    <source>
        <dbReference type="EMBL" id="SHH46096.1"/>
    </source>
</evidence>
<dbReference type="InterPro" id="IPR008258">
    <property type="entry name" value="Transglycosylase_SLT_dom_1"/>
</dbReference>
<dbReference type="GO" id="GO:0042597">
    <property type="term" value="C:periplasmic space"/>
    <property type="evidence" value="ECO:0007669"/>
    <property type="project" value="InterPro"/>
</dbReference>
<keyword evidence="7" id="KW-1185">Reference proteome</keyword>
<dbReference type="Pfam" id="PF14718">
    <property type="entry name" value="SLT_L"/>
    <property type="match status" value="1"/>
</dbReference>
<evidence type="ECO:0000259" key="5">
    <source>
        <dbReference type="Pfam" id="PF14718"/>
    </source>
</evidence>
<dbReference type="STRING" id="658167.SAMN04488135_103279"/>
<dbReference type="Gene3D" id="1.10.530.10">
    <property type="match status" value="1"/>
</dbReference>
<dbReference type="Gene3D" id="1.25.20.10">
    <property type="entry name" value="Bacterial muramidases"/>
    <property type="match status" value="1"/>
</dbReference>
<evidence type="ECO:0000313" key="7">
    <source>
        <dbReference type="Proteomes" id="UP000184226"/>
    </source>
</evidence>
<dbReference type="Pfam" id="PF01464">
    <property type="entry name" value="SLT"/>
    <property type="match status" value="1"/>
</dbReference>
<feature type="domain" description="Lytic transglycosylase superhelical linker" evidence="5">
    <location>
        <begin position="460"/>
        <end position="519"/>
    </location>
</feature>
<dbReference type="InterPro" id="IPR008939">
    <property type="entry name" value="Lytic_TGlycosylase_superhlx_U"/>
</dbReference>
<evidence type="ECO:0000256" key="3">
    <source>
        <dbReference type="SAM" id="SignalP"/>
    </source>
</evidence>
<dbReference type="SUPFAM" id="SSF53955">
    <property type="entry name" value="Lysozyme-like"/>
    <property type="match status" value="1"/>
</dbReference>
<dbReference type="Proteomes" id="UP000184226">
    <property type="component" value="Unassembled WGS sequence"/>
</dbReference>
<dbReference type="InterPro" id="IPR012289">
    <property type="entry name" value="Lytic_TGlycosylase_superhlx_L"/>
</dbReference>
<dbReference type="RefSeq" id="WP_245801192.1">
    <property type="nucleotide sequence ID" value="NZ_FQXE01000003.1"/>
</dbReference>
<accession>A0A1M5T5W7</accession>